<dbReference type="RefSeq" id="WP_188995884.1">
    <property type="nucleotide sequence ID" value="NZ_BMOU01000002.1"/>
</dbReference>
<evidence type="ECO:0000256" key="1">
    <source>
        <dbReference type="ARBA" id="ARBA00010928"/>
    </source>
</evidence>
<gene>
    <name evidence="5" type="ORF">GCM10009030_14030</name>
</gene>
<dbReference type="EMBL" id="BMOU01000002">
    <property type="protein sequence ID" value="GGN91295.1"/>
    <property type="molecule type" value="Genomic_DNA"/>
</dbReference>
<dbReference type="GO" id="GO:0000166">
    <property type="term" value="F:nucleotide binding"/>
    <property type="evidence" value="ECO:0007669"/>
    <property type="project" value="InterPro"/>
</dbReference>
<dbReference type="InterPro" id="IPR000683">
    <property type="entry name" value="Gfo/Idh/MocA-like_OxRdtase_N"/>
</dbReference>
<accession>A0A830GL20</accession>
<dbReference type="SUPFAM" id="SSF51735">
    <property type="entry name" value="NAD(P)-binding Rossmann-fold domains"/>
    <property type="match status" value="1"/>
</dbReference>
<dbReference type="PANTHER" id="PTHR22604">
    <property type="entry name" value="OXIDOREDUCTASES"/>
    <property type="match status" value="1"/>
</dbReference>
<dbReference type="Gene3D" id="3.30.360.10">
    <property type="entry name" value="Dihydrodipicolinate Reductase, domain 2"/>
    <property type="match status" value="1"/>
</dbReference>
<dbReference type="Proteomes" id="UP000605784">
    <property type="component" value="Unassembled WGS sequence"/>
</dbReference>
<feature type="domain" description="Gfo/Idh/MocA-like oxidoreductase N-terminal" evidence="3">
    <location>
        <begin position="4"/>
        <end position="120"/>
    </location>
</feature>
<reference evidence="5" key="1">
    <citation type="journal article" date="2014" name="Int. J. Syst. Evol. Microbiol.">
        <title>Complete genome sequence of Corynebacterium casei LMG S-19264T (=DSM 44701T), isolated from a smear-ripened cheese.</title>
        <authorList>
            <consortium name="US DOE Joint Genome Institute (JGI-PGF)"/>
            <person name="Walter F."/>
            <person name="Albersmeier A."/>
            <person name="Kalinowski J."/>
            <person name="Ruckert C."/>
        </authorList>
    </citation>
    <scope>NUCLEOTIDE SEQUENCE</scope>
    <source>
        <strain evidence="5">JCM 17820</strain>
    </source>
</reference>
<dbReference type="AlphaFoldDB" id="A0A830GL20"/>
<evidence type="ECO:0000256" key="2">
    <source>
        <dbReference type="ARBA" id="ARBA00023002"/>
    </source>
</evidence>
<evidence type="ECO:0000259" key="4">
    <source>
        <dbReference type="Pfam" id="PF22725"/>
    </source>
</evidence>
<evidence type="ECO:0000313" key="6">
    <source>
        <dbReference type="Proteomes" id="UP000605784"/>
    </source>
</evidence>
<dbReference type="SUPFAM" id="SSF55347">
    <property type="entry name" value="Glyceraldehyde-3-phosphate dehydrogenase-like, C-terminal domain"/>
    <property type="match status" value="1"/>
</dbReference>
<dbReference type="InterPro" id="IPR036291">
    <property type="entry name" value="NAD(P)-bd_dom_sf"/>
</dbReference>
<dbReference type="InterPro" id="IPR050984">
    <property type="entry name" value="Gfo/Idh/MocA_domain"/>
</dbReference>
<reference evidence="5" key="2">
    <citation type="submission" date="2020-09" db="EMBL/GenBank/DDBJ databases">
        <authorList>
            <person name="Sun Q."/>
            <person name="Ohkuma M."/>
        </authorList>
    </citation>
    <scope>NUCLEOTIDE SEQUENCE</scope>
    <source>
        <strain evidence="5">JCM 17820</strain>
    </source>
</reference>
<evidence type="ECO:0000259" key="3">
    <source>
        <dbReference type="Pfam" id="PF01408"/>
    </source>
</evidence>
<keyword evidence="6" id="KW-1185">Reference proteome</keyword>
<dbReference type="Pfam" id="PF01408">
    <property type="entry name" value="GFO_IDH_MocA"/>
    <property type="match status" value="1"/>
</dbReference>
<organism evidence="5 6">
    <name type="scientific">Haloarcula pellucida</name>
    <dbReference type="NCBI Taxonomy" id="1427151"/>
    <lineage>
        <taxon>Archaea</taxon>
        <taxon>Methanobacteriati</taxon>
        <taxon>Methanobacteriota</taxon>
        <taxon>Stenosarchaea group</taxon>
        <taxon>Halobacteria</taxon>
        <taxon>Halobacteriales</taxon>
        <taxon>Haloarculaceae</taxon>
        <taxon>Haloarcula</taxon>
    </lineage>
</organism>
<dbReference type="GO" id="GO:0016491">
    <property type="term" value="F:oxidoreductase activity"/>
    <property type="evidence" value="ECO:0007669"/>
    <property type="project" value="UniProtKB-KW"/>
</dbReference>
<dbReference type="Pfam" id="PF22725">
    <property type="entry name" value="GFO_IDH_MocA_C3"/>
    <property type="match status" value="1"/>
</dbReference>
<sequence>MRFGILSTADIGTGSVIPGIDKSDHEVGAIASRDGARAQTVADRFDIPAAYEGYEALLDDEDLDAVYVPLPNGLHAEWIRRAADAGLHVLCEKPLTASAAETAAVFDYCKERGVTLMEGFMYRFHPVTERAVEVVSSELGEVRNVTSTFTFRMPDEAEDIRLDPALDGGSIMDVGCYAVSAARLFLGDPDRVYGVTNDRRDCGVDTEMAGILEYADGATARVQSGFETPLTQYYRVETTDGWLTAEPTFDISPDTAVELTYGVDDRQVTERFDPTDHYTLEVEHFADCVERGETPRVDRTESVAIMEVIDAIYESASEGGPVALD</sequence>
<dbReference type="InterPro" id="IPR055170">
    <property type="entry name" value="GFO_IDH_MocA-like_dom"/>
</dbReference>
<dbReference type="Gene3D" id="3.40.50.720">
    <property type="entry name" value="NAD(P)-binding Rossmann-like Domain"/>
    <property type="match status" value="1"/>
</dbReference>
<feature type="domain" description="GFO/IDH/MocA-like oxidoreductase" evidence="4">
    <location>
        <begin position="136"/>
        <end position="243"/>
    </location>
</feature>
<keyword evidence="2" id="KW-0560">Oxidoreductase</keyword>
<protein>
    <submittedName>
        <fullName evidence="5">Oxidoreductase</fullName>
    </submittedName>
</protein>
<dbReference type="PANTHER" id="PTHR22604:SF105">
    <property type="entry name" value="TRANS-1,2-DIHYDROBENZENE-1,2-DIOL DEHYDROGENASE"/>
    <property type="match status" value="1"/>
</dbReference>
<proteinExistence type="inferred from homology"/>
<name>A0A830GL20_9EURY</name>
<comment type="similarity">
    <text evidence="1">Belongs to the Gfo/Idh/MocA family.</text>
</comment>
<comment type="caution">
    <text evidence="5">The sequence shown here is derived from an EMBL/GenBank/DDBJ whole genome shotgun (WGS) entry which is preliminary data.</text>
</comment>
<evidence type="ECO:0000313" key="5">
    <source>
        <dbReference type="EMBL" id="GGN91295.1"/>
    </source>
</evidence>